<reference evidence="2" key="1">
    <citation type="submission" date="2020-06" db="EMBL/GenBank/DDBJ databases">
        <title>Novel chitinolytic bacterium.</title>
        <authorList>
            <person name="Ungkulpasvich U."/>
            <person name="Kosugi A."/>
            <person name="Uke A."/>
        </authorList>
    </citation>
    <scope>NUCLEOTIDE SEQUENCE</scope>
    <source>
        <strain evidence="2">UUS1-1</strain>
    </source>
</reference>
<feature type="domain" description="DRTGG" evidence="1">
    <location>
        <begin position="5"/>
        <end position="105"/>
    </location>
</feature>
<dbReference type="GO" id="GO:0016301">
    <property type="term" value="F:kinase activity"/>
    <property type="evidence" value="ECO:0007669"/>
    <property type="project" value="UniProtKB-KW"/>
</dbReference>
<proteinExistence type="predicted"/>
<dbReference type="Gene3D" id="3.40.1390.20">
    <property type="entry name" value="HprK N-terminal domain-like"/>
    <property type="match status" value="1"/>
</dbReference>
<organism evidence="2 3">
    <name type="scientific">Capillibacterium thermochitinicola</name>
    <dbReference type="NCBI Taxonomy" id="2699427"/>
    <lineage>
        <taxon>Bacteria</taxon>
        <taxon>Bacillati</taxon>
        <taxon>Bacillota</taxon>
        <taxon>Capillibacterium</taxon>
    </lineage>
</organism>
<dbReference type="SUPFAM" id="SSF75138">
    <property type="entry name" value="HprK N-terminal domain-like"/>
    <property type="match status" value="1"/>
</dbReference>
<dbReference type="EMBL" id="JAAKDE010000016">
    <property type="protein sequence ID" value="MBA2133637.1"/>
    <property type="molecule type" value="Genomic_DNA"/>
</dbReference>
<name>A0A8J6LSX5_9FIRM</name>
<protein>
    <submittedName>
        <fullName evidence="2">Serine kinase</fullName>
    </submittedName>
</protein>
<keyword evidence="2" id="KW-0808">Transferase</keyword>
<evidence type="ECO:0000313" key="3">
    <source>
        <dbReference type="Proteomes" id="UP000657177"/>
    </source>
</evidence>
<dbReference type="RefSeq" id="WP_181340103.1">
    <property type="nucleotide sequence ID" value="NZ_JAAKDE010000016.1"/>
</dbReference>
<dbReference type="InterPro" id="IPR010766">
    <property type="entry name" value="DRTGG"/>
</dbReference>
<keyword evidence="3" id="KW-1185">Reference proteome</keyword>
<dbReference type="Proteomes" id="UP000657177">
    <property type="component" value="Unassembled WGS sequence"/>
</dbReference>
<dbReference type="InterPro" id="IPR028979">
    <property type="entry name" value="Ser_kin/Pase_Hpr-like_N_sf"/>
</dbReference>
<dbReference type="AlphaFoldDB" id="A0A8J6LSX5"/>
<dbReference type="Pfam" id="PF07085">
    <property type="entry name" value="DRTGG"/>
    <property type="match status" value="1"/>
</dbReference>
<comment type="caution">
    <text evidence="2">The sequence shown here is derived from an EMBL/GenBank/DDBJ whole genome shotgun (WGS) entry which is preliminary data.</text>
</comment>
<accession>A0A8J6LSX5</accession>
<evidence type="ECO:0000259" key="1">
    <source>
        <dbReference type="Pfam" id="PF07085"/>
    </source>
</evidence>
<gene>
    <name evidence="2" type="ORF">G5B42_08820</name>
</gene>
<keyword evidence="2" id="KW-0418">Kinase</keyword>
<sequence length="110" mass="11817">MTLKELVKVIEANVITGHEKLETTITGVYVSDLLSDVIGHAQEGQAWLTIQTHANVVAVALLLNLAAIVFTAGAEPEAETIAKAQTEGTVLLTTKLPTFETAGRLYTNWQ</sequence>
<evidence type="ECO:0000313" key="2">
    <source>
        <dbReference type="EMBL" id="MBA2133637.1"/>
    </source>
</evidence>